<dbReference type="AlphaFoldDB" id="F4QCQ8"/>
<evidence type="ECO:0000313" key="1">
    <source>
        <dbReference type="EMBL" id="EGG13640.1"/>
    </source>
</evidence>
<accession>F4QCQ8</accession>
<dbReference type="EMBL" id="GL883029">
    <property type="protein sequence ID" value="EGG13640.1"/>
    <property type="molecule type" value="Genomic_DNA"/>
</dbReference>
<dbReference type="KEGG" id="dfa:DFA_11401"/>
<dbReference type="GeneID" id="14865305"/>
<dbReference type="Proteomes" id="UP000007797">
    <property type="component" value="Unassembled WGS sequence"/>
</dbReference>
<keyword evidence="2" id="KW-1185">Reference proteome</keyword>
<dbReference type="RefSeq" id="XP_004350344.1">
    <property type="nucleotide sequence ID" value="XM_004350294.1"/>
</dbReference>
<name>F4QCQ8_CACFS</name>
<dbReference type="OMA" id="MNESIFI"/>
<gene>
    <name evidence="1" type="ORF">DFA_11401</name>
</gene>
<organism evidence="1 2">
    <name type="scientific">Cavenderia fasciculata</name>
    <name type="common">Slime mold</name>
    <name type="synonym">Dictyostelium fasciculatum</name>
    <dbReference type="NCBI Taxonomy" id="261658"/>
    <lineage>
        <taxon>Eukaryota</taxon>
        <taxon>Amoebozoa</taxon>
        <taxon>Evosea</taxon>
        <taxon>Eumycetozoa</taxon>
        <taxon>Dictyostelia</taxon>
        <taxon>Acytosteliales</taxon>
        <taxon>Cavenderiaceae</taxon>
        <taxon>Cavenderia</taxon>
    </lineage>
</organism>
<evidence type="ECO:0000313" key="2">
    <source>
        <dbReference type="Proteomes" id="UP000007797"/>
    </source>
</evidence>
<sequence>MDDTLSETDIQQFVELLYDVSSQDVTFEEAPLENAIGWVCYVKNHIDTLYQAEKKKNANKNRSLKNLYDSIKNKMDKEAANRKQPLIPFQLDFMMNLYDSFVSLLLDRIQSNDWNLQLLINLSSRNEDLLNSLFKILKQLKCKYNDVNELKYWNNLLKEKEKINGVKGVADAKKWNILDDPIQVERKTCAMLVLDSVVEKKKELKGGGSAFDSYIKHLLIDMLTNKDNPDQYQHNLFLWVFYCNATEYGTAPYPIDPTTALSILKSIQNRDRVTFNARGCLDIQLECCRLTQPFADYHVNSLATVFQHYLFKGSQCSYGDSIQARSFKIHTTRV</sequence>
<protein>
    <submittedName>
        <fullName evidence="1">Uncharacterized protein</fullName>
    </submittedName>
</protein>
<reference evidence="2" key="1">
    <citation type="journal article" date="2011" name="Genome Res.">
        <title>Phylogeny-wide analysis of social amoeba genomes highlights ancient origins for complex intercellular communication.</title>
        <authorList>
            <person name="Heidel A.J."/>
            <person name="Lawal H.M."/>
            <person name="Felder M."/>
            <person name="Schilde C."/>
            <person name="Helps N.R."/>
            <person name="Tunggal B."/>
            <person name="Rivero F."/>
            <person name="John U."/>
            <person name="Schleicher M."/>
            <person name="Eichinger L."/>
            <person name="Platzer M."/>
            <person name="Noegel A.A."/>
            <person name="Schaap P."/>
            <person name="Gloeckner G."/>
        </authorList>
    </citation>
    <scope>NUCLEOTIDE SEQUENCE [LARGE SCALE GENOMIC DNA]</scope>
    <source>
        <strain evidence="2">SH3</strain>
    </source>
</reference>
<proteinExistence type="predicted"/>